<dbReference type="RefSeq" id="WP_121278008.1">
    <property type="nucleotide sequence ID" value="NZ_RBZV01000004.1"/>
</dbReference>
<sequence>MTNHQILLMSRPKHRIRVALLDDHPVVAFSISSYFRGATDLEIVASTSTADELFDVVGRGACDAALVDFHMPNDRLDGASFVKRLRLHAPSLAIIVFSAAPANDFESVCYRAGANAFVEKSVDLSMIAEAVRRSMSSPKDFLVVRNGAVQAAEPWVDDERLSPNEMEVLRHMATGLTVTQTADRLNRSRRTISTHKRSAMRKLHLPDDLSLALFLKERFGRQAGSRRWS</sequence>
<dbReference type="SMART" id="SM00448">
    <property type="entry name" value="REC"/>
    <property type="match status" value="1"/>
</dbReference>
<dbReference type="InterPro" id="IPR058245">
    <property type="entry name" value="NreC/VraR/RcsB-like_REC"/>
</dbReference>
<dbReference type="GO" id="GO:0000160">
    <property type="term" value="P:phosphorelay signal transduction system"/>
    <property type="evidence" value="ECO:0007669"/>
    <property type="project" value="InterPro"/>
</dbReference>
<keyword evidence="1 3" id="KW-0597">Phosphoprotein</keyword>
<evidence type="ECO:0000256" key="3">
    <source>
        <dbReference type="PROSITE-ProRule" id="PRU00169"/>
    </source>
</evidence>
<dbReference type="PANTHER" id="PTHR43214:SF17">
    <property type="entry name" value="TRANSCRIPTIONAL REGULATORY PROTEIN RCSB"/>
    <property type="match status" value="1"/>
</dbReference>
<dbReference type="AlphaFoldDB" id="A0A494XBF2"/>
<evidence type="ECO:0000259" key="5">
    <source>
        <dbReference type="PROSITE" id="PS50110"/>
    </source>
</evidence>
<keyword evidence="7" id="KW-1185">Reference proteome</keyword>
<dbReference type="SUPFAM" id="SSF52172">
    <property type="entry name" value="CheY-like"/>
    <property type="match status" value="1"/>
</dbReference>
<feature type="domain" description="Response regulatory" evidence="5">
    <location>
        <begin position="17"/>
        <end position="135"/>
    </location>
</feature>
<evidence type="ECO:0000256" key="2">
    <source>
        <dbReference type="ARBA" id="ARBA00023125"/>
    </source>
</evidence>
<dbReference type="Gene3D" id="3.40.50.2300">
    <property type="match status" value="1"/>
</dbReference>
<dbReference type="SUPFAM" id="SSF46894">
    <property type="entry name" value="C-terminal effector domain of the bipartite response regulators"/>
    <property type="match status" value="1"/>
</dbReference>
<dbReference type="InterPro" id="IPR016032">
    <property type="entry name" value="Sig_transdc_resp-reg_C-effctor"/>
</dbReference>
<dbReference type="Proteomes" id="UP000280434">
    <property type="component" value="Unassembled WGS sequence"/>
</dbReference>
<dbReference type="InterPro" id="IPR036388">
    <property type="entry name" value="WH-like_DNA-bd_sf"/>
</dbReference>
<dbReference type="PRINTS" id="PR00038">
    <property type="entry name" value="HTHLUXR"/>
</dbReference>
<evidence type="ECO:0000313" key="6">
    <source>
        <dbReference type="EMBL" id="RKP48157.1"/>
    </source>
</evidence>
<dbReference type="CDD" id="cd17535">
    <property type="entry name" value="REC_NarL-like"/>
    <property type="match status" value="1"/>
</dbReference>
<reference evidence="6 7" key="1">
    <citation type="submission" date="2018-10" db="EMBL/GenBank/DDBJ databases">
        <title>Paraburkholderia sp. 7MK8-2, isolated from soil.</title>
        <authorList>
            <person name="Gao Z.-H."/>
            <person name="Qiu L.-H."/>
        </authorList>
    </citation>
    <scope>NUCLEOTIDE SEQUENCE [LARGE SCALE GENOMIC DNA]</scope>
    <source>
        <strain evidence="6 7">7MK8-2</strain>
    </source>
</reference>
<dbReference type="SMART" id="SM00421">
    <property type="entry name" value="HTH_LUXR"/>
    <property type="match status" value="1"/>
</dbReference>
<dbReference type="InterPro" id="IPR011006">
    <property type="entry name" value="CheY-like_superfamily"/>
</dbReference>
<comment type="caution">
    <text evidence="6">The sequence shown here is derived from an EMBL/GenBank/DDBJ whole genome shotgun (WGS) entry which is preliminary data.</text>
</comment>
<gene>
    <name evidence="6" type="ORF">D7S89_12480</name>
</gene>
<dbReference type="PROSITE" id="PS50043">
    <property type="entry name" value="HTH_LUXR_2"/>
    <property type="match status" value="1"/>
</dbReference>
<dbReference type="CDD" id="cd06170">
    <property type="entry name" value="LuxR_C_like"/>
    <property type="match status" value="1"/>
</dbReference>
<dbReference type="GO" id="GO:0003677">
    <property type="term" value="F:DNA binding"/>
    <property type="evidence" value="ECO:0007669"/>
    <property type="project" value="UniProtKB-KW"/>
</dbReference>
<dbReference type="GO" id="GO:0006355">
    <property type="term" value="P:regulation of DNA-templated transcription"/>
    <property type="evidence" value="ECO:0007669"/>
    <property type="project" value="InterPro"/>
</dbReference>
<feature type="modified residue" description="4-aspartylphosphate" evidence="3">
    <location>
        <position position="68"/>
    </location>
</feature>
<evidence type="ECO:0000259" key="4">
    <source>
        <dbReference type="PROSITE" id="PS50043"/>
    </source>
</evidence>
<dbReference type="InterPro" id="IPR001789">
    <property type="entry name" value="Sig_transdc_resp-reg_receiver"/>
</dbReference>
<dbReference type="Pfam" id="PF00072">
    <property type="entry name" value="Response_reg"/>
    <property type="match status" value="1"/>
</dbReference>
<dbReference type="OrthoDB" id="8960886at2"/>
<dbReference type="Pfam" id="PF00196">
    <property type="entry name" value="GerE"/>
    <property type="match status" value="1"/>
</dbReference>
<dbReference type="PROSITE" id="PS50110">
    <property type="entry name" value="RESPONSE_REGULATORY"/>
    <property type="match status" value="1"/>
</dbReference>
<organism evidence="6 7">
    <name type="scientific">Trinickia fusca</name>
    <dbReference type="NCBI Taxonomy" id="2419777"/>
    <lineage>
        <taxon>Bacteria</taxon>
        <taxon>Pseudomonadati</taxon>
        <taxon>Pseudomonadota</taxon>
        <taxon>Betaproteobacteria</taxon>
        <taxon>Burkholderiales</taxon>
        <taxon>Burkholderiaceae</taxon>
        <taxon>Trinickia</taxon>
    </lineage>
</organism>
<evidence type="ECO:0000256" key="1">
    <source>
        <dbReference type="ARBA" id="ARBA00022553"/>
    </source>
</evidence>
<proteinExistence type="predicted"/>
<feature type="domain" description="HTH luxR-type" evidence="4">
    <location>
        <begin position="154"/>
        <end position="219"/>
    </location>
</feature>
<dbReference type="InterPro" id="IPR000792">
    <property type="entry name" value="Tscrpt_reg_LuxR_C"/>
</dbReference>
<keyword evidence="2 6" id="KW-0238">DNA-binding</keyword>
<dbReference type="Gene3D" id="1.10.10.10">
    <property type="entry name" value="Winged helix-like DNA-binding domain superfamily/Winged helix DNA-binding domain"/>
    <property type="match status" value="1"/>
</dbReference>
<dbReference type="PANTHER" id="PTHR43214">
    <property type="entry name" value="TWO-COMPONENT RESPONSE REGULATOR"/>
    <property type="match status" value="1"/>
</dbReference>
<dbReference type="InterPro" id="IPR039420">
    <property type="entry name" value="WalR-like"/>
</dbReference>
<accession>A0A494XBF2</accession>
<name>A0A494XBF2_9BURK</name>
<evidence type="ECO:0000313" key="7">
    <source>
        <dbReference type="Proteomes" id="UP000280434"/>
    </source>
</evidence>
<dbReference type="EMBL" id="RBZV01000004">
    <property type="protein sequence ID" value="RKP48157.1"/>
    <property type="molecule type" value="Genomic_DNA"/>
</dbReference>
<protein>
    <submittedName>
        <fullName evidence="6">DNA-binding response regulator</fullName>
    </submittedName>
</protein>